<sequence>MKSCILPLRIAPRPRPICQLCYSTAQQPAYRRSFLTSKAPAPAVRRHPARQHAQHVQHALLPRMHTRRMATTIELQLKDPESNTPLSLSERIDKLKAQLADVETHMEWIFSSNKIEHETAVLQPLATLEHIANQAIAIRTRQPLPAKLNLRQSSAGAILSLDGDQLDLPAEPSRPSKPKLYTIDDLPSPSHLSRLAENLLKHEKVFISPKVLSKYVDLQRLLGRPRAIPEIFYLYAHKPIPLLGSSPPKFKKPNPKSAKQAIPYEIGARALQAAIETKDMPLCLDLIDSSYRAPAYQRHMIIKKVGPPGIVATALPLAIYMIAANLSVYSNYMDPTLFKWYAFAGMASYVLGTGTLGFVAMTTHNDKVVRVAWRSGTPLTDRWLKEDEREALDKIACAWGFKEDWRRGDEEGEEWEGLKKWVLLRGMILDMPDLLPGMNPS</sequence>
<keyword evidence="3" id="KW-1185">Reference proteome</keyword>
<dbReference type="AlphaFoldDB" id="A0A6G1K151"/>
<evidence type="ECO:0000313" key="3">
    <source>
        <dbReference type="Proteomes" id="UP000799428"/>
    </source>
</evidence>
<dbReference type="EMBL" id="MU005775">
    <property type="protein sequence ID" value="KAF2706528.1"/>
    <property type="molecule type" value="Genomic_DNA"/>
</dbReference>
<gene>
    <name evidence="2" type="ORF">K504DRAFT_458933</name>
</gene>
<name>A0A6G1K151_9PLEO</name>
<organism evidence="2 3">
    <name type="scientific">Pleomassaria siparia CBS 279.74</name>
    <dbReference type="NCBI Taxonomy" id="1314801"/>
    <lineage>
        <taxon>Eukaryota</taxon>
        <taxon>Fungi</taxon>
        <taxon>Dikarya</taxon>
        <taxon>Ascomycota</taxon>
        <taxon>Pezizomycotina</taxon>
        <taxon>Dothideomycetes</taxon>
        <taxon>Pleosporomycetidae</taxon>
        <taxon>Pleosporales</taxon>
        <taxon>Pleomassariaceae</taxon>
        <taxon>Pleomassaria</taxon>
    </lineage>
</organism>
<keyword evidence="1" id="KW-0472">Membrane</keyword>
<feature type="transmembrane region" description="Helical" evidence="1">
    <location>
        <begin position="308"/>
        <end position="328"/>
    </location>
</feature>
<reference evidence="2" key="1">
    <citation type="journal article" date="2020" name="Stud. Mycol.">
        <title>101 Dothideomycetes genomes: a test case for predicting lifestyles and emergence of pathogens.</title>
        <authorList>
            <person name="Haridas S."/>
            <person name="Albert R."/>
            <person name="Binder M."/>
            <person name="Bloem J."/>
            <person name="Labutti K."/>
            <person name="Salamov A."/>
            <person name="Andreopoulos B."/>
            <person name="Baker S."/>
            <person name="Barry K."/>
            <person name="Bills G."/>
            <person name="Bluhm B."/>
            <person name="Cannon C."/>
            <person name="Castanera R."/>
            <person name="Culley D."/>
            <person name="Daum C."/>
            <person name="Ezra D."/>
            <person name="Gonzalez J."/>
            <person name="Henrissat B."/>
            <person name="Kuo A."/>
            <person name="Liang C."/>
            <person name="Lipzen A."/>
            <person name="Lutzoni F."/>
            <person name="Magnuson J."/>
            <person name="Mondo S."/>
            <person name="Nolan M."/>
            <person name="Ohm R."/>
            <person name="Pangilinan J."/>
            <person name="Park H.-J."/>
            <person name="Ramirez L."/>
            <person name="Alfaro M."/>
            <person name="Sun H."/>
            <person name="Tritt A."/>
            <person name="Yoshinaga Y."/>
            <person name="Zwiers L.-H."/>
            <person name="Turgeon B."/>
            <person name="Goodwin S."/>
            <person name="Spatafora J."/>
            <person name="Crous P."/>
            <person name="Grigoriev I."/>
        </authorList>
    </citation>
    <scope>NUCLEOTIDE SEQUENCE</scope>
    <source>
        <strain evidence="2">CBS 279.74</strain>
    </source>
</reference>
<evidence type="ECO:0000313" key="2">
    <source>
        <dbReference type="EMBL" id="KAF2706528.1"/>
    </source>
</evidence>
<keyword evidence="1" id="KW-0812">Transmembrane</keyword>
<protein>
    <submittedName>
        <fullName evidence="2">Uncharacterized protein</fullName>
    </submittedName>
</protein>
<evidence type="ECO:0000256" key="1">
    <source>
        <dbReference type="SAM" id="Phobius"/>
    </source>
</evidence>
<feature type="transmembrane region" description="Helical" evidence="1">
    <location>
        <begin position="340"/>
        <end position="360"/>
    </location>
</feature>
<keyword evidence="1" id="KW-1133">Transmembrane helix</keyword>
<accession>A0A6G1K151</accession>
<proteinExistence type="predicted"/>
<dbReference type="Proteomes" id="UP000799428">
    <property type="component" value="Unassembled WGS sequence"/>
</dbReference>
<dbReference type="OrthoDB" id="5360701at2759"/>